<dbReference type="EMBL" id="CACRXK020022405">
    <property type="protein sequence ID" value="CAB4036782.1"/>
    <property type="molecule type" value="Genomic_DNA"/>
</dbReference>
<dbReference type="SMART" id="SM00741">
    <property type="entry name" value="SapB"/>
    <property type="match status" value="2"/>
</dbReference>
<comment type="caution">
    <text evidence="7">The sequence shown here is derived from an EMBL/GenBank/DDBJ whole genome shotgun (WGS) entry which is preliminary data.</text>
</comment>
<dbReference type="InterPro" id="IPR003119">
    <property type="entry name" value="SAP_A"/>
</dbReference>
<dbReference type="SUPFAM" id="SSF47862">
    <property type="entry name" value="Saposin"/>
    <property type="match status" value="2"/>
</dbReference>
<dbReference type="PROSITE" id="PS50015">
    <property type="entry name" value="SAP_B"/>
    <property type="match status" value="2"/>
</dbReference>
<dbReference type="InterPro" id="IPR051428">
    <property type="entry name" value="Sphingo_Act-Surfact_Prot"/>
</dbReference>
<comment type="subcellular location">
    <subcellularLocation>
        <location evidence="1">Secreted</location>
    </subcellularLocation>
</comment>
<keyword evidence="8" id="KW-1185">Reference proteome</keyword>
<dbReference type="Gene3D" id="1.10.225.10">
    <property type="entry name" value="Saposin-like"/>
    <property type="match status" value="2"/>
</dbReference>
<evidence type="ECO:0000313" key="8">
    <source>
        <dbReference type="Proteomes" id="UP001152795"/>
    </source>
</evidence>
<dbReference type="InterPro" id="IPR007856">
    <property type="entry name" value="SapB_1"/>
</dbReference>
<dbReference type="PANTHER" id="PTHR11480">
    <property type="entry name" value="SAPOSIN-RELATED"/>
    <property type="match status" value="1"/>
</dbReference>
<evidence type="ECO:0000256" key="4">
    <source>
        <dbReference type="ARBA" id="ARBA00022737"/>
    </source>
</evidence>
<dbReference type="InterPro" id="IPR008138">
    <property type="entry name" value="SapB_2"/>
</dbReference>
<name>A0A6S7LHQ6_PARCT</name>
<dbReference type="InterPro" id="IPR011001">
    <property type="entry name" value="Saposin-like"/>
</dbReference>
<gene>
    <name evidence="7" type="ORF">PACLA_8A010951</name>
</gene>
<dbReference type="Pfam" id="PF05184">
    <property type="entry name" value="SapB_1"/>
    <property type="match status" value="1"/>
</dbReference>
<keyword evidence="2" id="KW-0964">Secreted</keyword>
<keyword evidence="5" id="KW-1015">Disulfide bond</keyword>
<dbReference type="AlphaFoldDB" id="A0A6S7LHQ6"/>
<dbReference type="Proteomes" id="UP001152795">
    <property type="component" value="Unassembled WGS sequence"/>
</dbReference>
<dbReference type="OrthoDB" id="8889685at2759"/>
<organism evidence="7 8">
    <name type="scientific">Paramuricea clavata</name>
    <name type="common">Red gorgonian</name>
    <name type="synonym">Violescent sea-whip</name>
    <dbReference type="NCBI Taxonomy" id="317549"/>
    <lineage>
        <taxon>Eukaryota</taxon>
        <taxon>Metazoa</taxon>
        <taxon>Cnidaria</taxon>
        <taxon>Anthozoa</taxon>
        <taxon>Octocorallia</taxon>
        <taxon>Malacalcyonacea</taxon>
        <taxon>Plexauridae</taxon>
        <taxon>Paramuricea</taxon>
    </lineage>
</organism>
<dbReference type="Pfam" id="PF03489">
    <property type="entry name" value="SapB_2"/>
    <property type="match status" value="2"/>
</dbReference>
<accession>A0A6S7LHQ6</accession>
<dbReference type="GO" id="GO:0005576">
    <property type="term" value="C:extracellular region"/>
    <property type="evidence" value="ECO:0007669"/>
    <property type="project" value="UniProtKB-SubCell"/>
</dbReference>
<evidence type="ECO:0000313" key="7">
    <source>
        <dbReference type="EMBL" id="CAB4036782.1"/>
    </source>
</evidence>
<dbReference type="InterPro" id="IPR008139">
    <property type="entry name" value="SaposinB_dom"/>
</dbReference>
<keyword evidence="6" id="KW-0325">Glycoprotein</keyword>
<proteinExistence type="predicted"/>
<sequence>MLPTSLKTECLAVVDKYTADLIWLLTEFPPYAVCKCDAIVEQYGDLIIKIILGEITPDEVCKLLKLCSASKKLQIKDECSLGESYWCASYKNALKCDELIKLKEDERSIKRNVCKLLLMFRVAGKTKDSKDETICQECMYAINYLGNMFPKNTTKEEIWNGLKIFCSRFPPSVMKDCDEVIKEYGDFLVKLLLGEIDPATFCKELGLCQVSLEQKEKVKEDLDAVVL</sequence>
<keyword evidence="4" id="KW-0677">Repeat</keyword>
<evidence type="ECO:0000256" key="5">
    <source>
        <dbReference type="ARBA" id="ARBA00023157"/>
    </source>
</evidence>
<evidence type="ECO:0000256" key="6">
    <source>
        <dbReference type="ARBA" id="ARBA00023180"/>
    </source>
</evidence>
<evidence type="ECO:0000256" key="2">
    <source>
        <dbReference type="ARBA" id="ARBA00022525"/>
    </source>
</evidence>
<dbReference type="GO" id="GO:0006629">
    <property type="term" value="P:lipid metabolic process"/>
    <property type="evidence" value="ECO:0007669"/>
    <property type="project" value="InterPro"/>
</dbReference>
<keyword evidence="3" id="KW-0732">Signal</keyword>
<dbReference type="GO" id="GO:0005737">
    <property type="term" value="C:cytoplasm"/>
    <property type="evidence" value="ECO:0007669"/>
    <property type="project" value="UniProtKB-ARBA"/>
</dbReference>
<protein>
    <submittedName>
        <fullName evidence="7">Prosaposin isoform X1</fullName>
    </submittedName>
</protein>
<dbReference type="Pfam" id="PF02199">
    <property type="entry name" value="SapA"/>
    <property type="match status" value="1"/>
</dbReference>
<evidence type="ECO:0000256" key="3">
    <source>
        <dbReference type="ARBA" id="ARBA00022729"/>
    </source>
</evidence>
<reference evidence="7" key="1">
    <citation type="submission" date="2020-04" db="EMBL/GenBank/DDBJ databases">
        <authorList>
            <person name="Alioto T."/>
            <person name="Alioto T."/>
            <person name="Gomez Garrido J."/>
        </authorList>
    </citation>
    <scope>NUCLEOTIDE SEQUENCE</scope>
    <source>
        <strain evidence="7">A484AB</strain>
    </source>
</reference>
<dbReference type="PANTHER" id="PTHR11480:SF3">
    <property type="entry name" value="BCDNA.GH08312"/>
    <property type="match status" value="1"/>
</dbReference>
<evidence type="ECO:0000256" key="1">
    <source>
        <dbReference type="ARBA" id="ARBA00004613"/>
    </source>
</evidence>